<evidence type="ECO:0000313" key="2">
    <source>
        <dbReference type="EMBL" id="EET03538.1"/>
    </source>
</evidence>
<dbReference type="EMBL" id="CM000833">
    <property type="protein sequence ID" value="EET03538.1"/>
    <property type="molecule type" value="Genomic_DNA"/>
</dbReference>
<dbReference type="Proteomes" id="UP000001812">
    <property type="component" value="Chromosome II"/>
</dbReference>
<accession>A0A0E1VRR3</accession>
<reference evidence="2" key="1">
    <citation type="submission" date="2009-05" db="EMBL/GenBank/DDBJ databases">
        <authorList>
            <person name="Harkins D.M."/>
            <person name="DeShazer D."/>
            <person name="Woods D.E."/>
            <person name="Brinkac L.M."/>
            <person name="Brown K.A."/>
            <person name="Hung G.C."/>
            <person name="Tuanyok A."/>
            <person name="Zhang B."/>
            <person name="Nierman W.C."/>
        </authorList>
    </citation>
    <scope>NUCLEOTIDE SEQUENCE [LARGE SCALE GENOMIC DNA]</scope>
    <source>
        <strain evidence="2">1710a</strain>
    </source>
</reference>
<proteinExistence type="predicted"/>
<organism evidence="2">
    <name type="scientific">Burkholderia pseudomallei 1710a</name>
    <dbReference type="NCBI Taxonomy" id="320371"/>
    <lineage>
        <taxon>Bacteria</taxon>
        <taxon>Pseudomonadati</taxon>
        <taxon>Pseudomonadota</taxon>
        <taxon>Betaproteobacteria</taxon>
        <taxon>Burkholderiales</taxon>
        <taxon>Burkholderiaceae</taxon>
        <taxon>Burkholderia</taxon>
        <taxon>pseudomallei group</taxon>
    </lineage>
</organism>
<feature type="region of interest" description="Disordered" evidence="1">
    <location>
        <begin position="16"/>
        <end position="39"/>
    </location>
</feature>
<evidence type="ECO:0000256" key="1">
    <source>
        <dbReference type="SAM" id="MobiDB-lite"/>
    </source>
</evidence>
<protein>
    <submittedName>
        <fullName evidence="2">Uncharacterized protein</fullName>
    </submittedName>
</protein>
<dbReference type="AlphaFoldDB" id="A0A0E1VRR3"/>
<name>A0A0E1VRR3_BURPE</name>
<dbReference type="HOGENOM" id="CLU_3306146_0_0_4"/>
<sequence length="39" mass="4647">MALIFRAKFDYSRFDAHAGRRARRRPSPPAHPNPEERRL</sequence>
<gene>
    <name evidence="2" type="ORF">BURPS1710A_A2893</name>
</gene>